<feature type="region of interest" description="Disordered" evidence="7">
    <location>
        <begin position="62"/>
        <end position="123"/>
    </location>
</feature>
<dbReference type="GO" id="GO:0060261">
    <property type="term" value="P:positive regulation of transcription initiation by RNA polymerase II"/>
    <property type="evidence" value="ECO:0007669"/>
    <property type="project" value="InterPro"/>
</dbReference>
<evidence type="ECO:0000256" key="6">
    <source>
        <dbReference type="ARBA" id="ARBA00023242"/>
    </source>
</evidence>
<dbReference type="Proteomes" id="UP000677228">
    <property type="component" value="Unassembled WGS sequence"/>
</dbReference>
<dbReference type="OrthoDB" id="2505440at2759"/>
<sequence>MIWSLYRNHSGTDNVISFHTHINETHQILCELIGSPAIGEDSIDDRDLNLATLLNYDDKFVESSSDEKNDESDAEEQRTSTKKAKTSKSAAKEDPPAKRAKTEVSGTKASVAAASTTGPNGEKRYEVGRMRYISVSEFKNKPYVNIREYYDDKGVEKPGKKGISLSLEQWQKLKTFVDQVDNDLKKY</sequence>
<comment type="caution">
    <text evidence="9">The sequence shown here is derived from an EMBL/GenBank/DDBJ whole genome shotgun (WGS) entry which is preliminary data.</text>
</comment>
<dbReference type="EMBL" id="CAJOBC010000889">
    <property type="protein sequence ID" value="CAF3636150.1"/>
    <property type="molecule type" value="Genomic_DNA"/>
</dbReference>
<evidence type="ECO:0000256" key="1">
    <source>
        <dbReference type="ARBA" id="ARBA00004123"/>
    </source>
</evidence>
<name>A0A813WBT4_9BILA</name>
<dbReference type="GO" id="GO:0003677">
    <property type="term" value="F:DNA binding"/>
    <property type="evidence" value="ECO:0007669"/>
    <property type="project" value="UniProtKB-KW"/>
</dbReference>
<evidence type="ECO:0000256" key="5">
    <source>
        <dbReference type="ARBA" id="ARBA00023163"/>
    </source>
</evidence>
<feature type="domain" description="Transcriptional coactivator p15 (PC4) C-terminal" evidence="8">
    <location>
        <begin position="128"/>
        <end position="174"/>
    </location>
</feature>
<keyword evidence="13" id="KW-1185">Reference proteome</keyword>
<dbReference type="GO" id="GO:0005634">
    <property type="term" value="C:nucleus"/>
    <property type="evidence" value="ECO:0007669"/>
    <property type="project" value="UniProtKB-SubCell"/>
</dbReference>
<organism evidence="9 13">
    <name type="scientific">Didymodactylos carnosus</name>
    <dbReference type="NCBI Taxonomy" id="1234261"/>
    <lineage>
        <taxon>Eukaryota</taxon>
        <taxon>Metazoa</taxon>
        <taxon>Spiralia</taxon>
        <taxon>Gnathifera</taxon>
        <taxon>Rotifera</taxon>
        <taxon>Eurotatoria</taxon>
        <taxon>Bdelloidea</taxon>
        <taxon>Philodinida</taxon>
        <taxon>Philodinidae</taxon>
        <taxon>Didymodactylos</taxon>
    </lineage>
</organism>
<dbReference type="SUPFAM" id="SSF54447">
    <property type="entry name" value="ssDNA-binding transcriptional regulator domain"/>
    <property type="match status" value="1"/>
</dbReference>
<evidence type="ECO:0000313" key="12">
    <source>
        <dbReference type="EMBL" id="CAF3681664.1"/>
    </source>
</evidence>
<evidence type="ECO:0000313" key="10">
    <source>
        <dbReference type="EMBL" id="CAF0901036.1"/>
    </source>
</evidence>
<feature type="compositionally biased region" description="Basic and acidic residues" evidence="7">
    <location>
        <begin position="90"/>
        <end position="102"/>
    </location>
</feature>
<protein>
    <recommendedName>
        <fullName evidence="8">Transcriptional coactivator p15 (PC4) C-terminal domain-containing protein</fullName>
    </recommendedName>
</protein>
<dbReference type="EMBL" id="CAJNOK010003435">
    <property type="protein sequence ID" value="CAF0901036.1"/>
    <property type="molecule type" value="Genomic_DNA"/>
</dbReference>
<dbReference type="Proteomes" id="UP000681722">
    <property type="component" value="Unassembled WGS sequence"/>
</dbReference>
<gene>
    <name evidence="9" type="ORF">GPM918_LOCUS5945</name>
    <name evidence="10" type="ORF">OVA965_LOCUS9625</name>
    <name evidence="11" type="ORF">SRO942_LOCUS5945</name>
    <name evidence="12" type="ORF">TMI583_LOCUS9617</name>
</gene>
<accession>A0A813WBT4</accession>
<comment type="subcellular location">
    <subcellularLocation>
        <location evidence="1">Nucleus</location>
    </subcellularLocation>
</comment>
<evidence type="ECO:0000256" key="4">
    <source>
        <dbReference type="ARBA" id="ARBA00023125"/>
    </source>
</evidence>
<dbReference type="Pfam" id="PF02229">
    <property type="entry name" value="PC4"/>
    <property type="match status" value="1"/>
</dbReference>
<dbReference type="GO" id="GO:0003713">
    <property type="term" value="F:transcription coactivator activity"/>
    <property type="evidence" value="ECO:0007669"/>
    <property type="project" value="InterPro"/>
</dbReference>
<evidence type="ECO:0000256" key="2">
    <source>
        <dbReference type="ARBA" id="ARBA00009001"/>
    </source>
</evidence>
<dbReference type="Proteomes" id="UP000663829">
    <property type="component" value="Unassembled WGS sequence"/>
</dbReference>
<dbReference type="InterPro" id="IPR009044">
    <property type="entry name" value="ssDNA-bd_transcriptional_reg"/>
</dbReference>
<evidence type="ECO:0000313" key="9">
    <source>
        <dbReference type="EMBL" id="CAF0848494.1"/>
    </source>
</evidence>
<evidence type="ECO:0000313" key="13">
    <source>
        <dbReference type="Proteomes" id="UP000663829"/>
    </source>
</evidence>
<dbReference type="EMBL" id="CAJOBA010003435">
    <property type="protein sequence ID" value="CAF3681664.1"/>
    <property type="molecule type" value="Genomic_DNA"/>
</dbReference>
<comment type="similarity">
    <text evidence="2">Belongs to the transcriptional coactivator PC4 family.</text>
</comment>
<dbReference type="Proteomes" id="UP000682733">
    <property type="component" value="Unassembled WGS sequence"/>
</dbReference>
<dbReference type="AlphaFoldDB" id="A0A813WBT4"/>
<feature type="compositionally biased region" description="Polar residues" evidence="7">
    <location>
        <begin position="104"/>
        <end position="119"/>
    </location>
</feature>
<dbReference type="InterPro" id="IPR003173">
    <property type="entry name" value="PC4_C"/>
</dbReference>
<reference evidence="9" key="1">
    <citation type="submission" date="2021-02" db="EMBL/GenBank/DDBJ databases">
        <authorList>
            <person name="Nowell W R."/>
        </authorList>
    </citation>
    <scope>NUCLEOTIDE SEQUENCE</scope>
</reference>
<dbReference type="Gene3D" id="2.30.31.10">
    <property type="entry name" value="Transcriptional Coactivator Pc4, Chain A"/>
    <property type="match status" value="1"/>
</dbReference>
<dbReference type="PANTHER" id="PTHR13215">
    <property type="entry name" value="RNA POLYMERASE II TRANSCRIPTIONAL COACTIVATOR"/>
    <property type="match status" value="1"/>
</dbReference>
<keyword evidence="3" id="KW-0805">Transcription regulation</keyword>
<keyword evidence="6" id="KW-0539">Nucleus</keyword>
<evidence type="ECO:0000256" key="7">
    <source>
        <dbReference type="SAM" id="MobiDB-lite"/>
    </source>
</evidence>
<evidence type="ECO:0000256" key="3">
    <source>
        <dbReference type="ARBA" id="ARBA00023015"/>
    </source>
</evidence>
<keyword evidence="4" id="KW-0238">DNA-binding</keyword>
<evidence type="ECO:0000259" key="8">
    <source>
        <dbReference type="Pfam" id="PF02229"/>
    </source>
</evidence>
<proteinExistence type="inferred from homology"/>
<evidence type="ECO:0000313" key="11">
    <source>
        <dbReference type="EMBL" id="CAF3636150.1"/>
    </source>
</evidence>
<dbReference type="InterPro" id="IPR045125">
    <property type="entry name" value="Sub1/Tcp4-like"/>
</dbReference>
<keyword evidence="5" id="KW-0804">Transcription</keyword>
<dbReference type="EMBL" id="CAJNOQ010000889">
    <property type="protein sequence ID" value="CAF0848494.1"/>
    <property type="molecule type" value="Genomic_DNA"/>
</dbReference>